<dbReference type="Proteomes" id="UP000558113">
    <property type="component" value="Unassembled WGS sequence"/>
</dbReference>
<dbReference type="PROSITE" id="PS01124">
    <property type="entry name" value="HTH_ARAC_FAMILY_2"/>
    <property type="match status" value="1"/>
</dbReference>
<dbReference type="InterPro" id="IPR020449">
    <property type="entry name" value="Tscrpt_reg_AraC-type_HTH"/>
</dbReference>
<evidence type="ECO:0000313" key="5">
    <source>
        <dbReference type="EMBL" id="NBC71285.1"/>
    </source>
</evidence>
<dbReference type="PANTHER" id="PTHR43280">
    <property type="entry name" value="ARAC-FAMILY TRANSCRIPTIONAL REGULATOR"/>
    <property type="match status" value="1"/>
</dbReference>
<name>A0A7X4YRM6_9BACL</name>
<dbReference type="PANTHER" id="PTHR43280:SF2">
    <property type="entry name" value="HTH-TYPE TRANSCRIPTIONAL REGULATOR EXSA"/>
    <property type="match status" value="1"/>
</dbReference>
<dbReference type="RefSeq" id="WP_161701109.1">
    <property type="nucleotide sequence ID" value="NZ_JAAAMU010000011.1"/>
</dbReference>
<protein>
    <submittedName>
        <fullName evidence="5">Helix-turn-helix domain-containing protein</fullName>
    </submittedName>
</protein>
<comment type="caution">
    <text evidence="5">The sequence shown here is derived from an EMBL/GenBank/DDBJ whole genome shotgun (WGS) entry which is preliminary data.</text>
</comment>
<sequence>MKTTFFFDNIAEPVIIPFTPLPVSSKLPYQLCTIGHVHFAAKFYTEREKQKNYQIIYTESGSGVLHYEGKRYALEKNQAVLIHCTGSHRYHTGPTGTWKYRFMHIKGTGCPAFYETINPSGLQPVILQHSSEFNYCFDKLMKCVEDGDHRSDLAIPALIMRILTELSLNRGMHGNARKSDYHQQVIEDAIVFMEAQLGRGDFSVAEVARNAGFNESYFSRLFKRMTGTSTQEYLMRLRIDRSKHLLKKTMQSVSDVAYEVGFENVNVYIRDFKKLTGVTPLKYRLYADGV</sequence>
<dbReference type="InterPro" id="IPR009057">
    <property type="entry name" value="Homeodomain-like_sf"/>
</dbReference>
<dbReference type="SUPFAM" id="SSF46689">
    <property type="entry name" value="Homeodomain-like"/>
    <property type="match status" value="2"/>
</dbReference>
<keyword evidence="2" id="KW-0238">DNA-binding</keyword>
<dbReference type="SMART" id="SM00342">
    <property type="entry name" value="HTH_ARAC"/>
    <property type="match status" value="1"/>
</dbReference>
<dbReference type="GO" id="GO:0043565">
    <property type="term" value="F:sequence-specific DNA binding"/>
    <property type="evidence" value="ECO:0007669"/>
    <property type="project" value="InterPro"/>
</dbReference>
<dbReference type="SUPFAM" id="SSF51215">
    <property type="entry name" value="Regulatory protein AraC"/>
    <property type="match status" value="1"/>
</dbReference>
<reference evidence="5 6" key="1">
    <citation type="submission" date="2020-01" db="EMBL/GenBank/DDBJ databases">
        <title>Paenibacillus soybeanensis sp. nov. isolated from the nodules of soybean (Glycine max(L.) Merr).</title>
        <authorList>
            <person name="Wang H."/>
        </authorList>
    </citation>
    <scope>NUCLEOTIDE SEQUENCE [LARGE SCALE GENOMIC DNA]</scope>
    <source>
        <strain evidence="5 6">DSM 23054</strain>
    </source>
</reference>
<evidence type="ECO:0000256" key="2">
    <source>
        <dbReference type="ARBA" id="ARBA00023125"/>
    </source>
</evidence>
<evidence type="ECO:0000259" key="4">
    <source>
        <dbReference type="PROSITE" id="PS01124"/>
    </source>
</evidence>
<gene>
    <name evidence="5" type="ORF">GT003_20005</name>
</gene>
<dbReference type="PROSITE" id="PS00041">
    <property type="entry name" value="HTH_ARAC_FAMILY_1"/>
    <property type="match status" value="1"/>
</dbReference>
<dbReference type="Gene3D" id="1.10.10.60">
    <property type="entry name" value="Homeodomain-like"/>
    <property type="match status" value="2"/>
</dbReference>
<keyword evidence="1" id="KW-0805">Transcription regulation</keyword>
<dbReference type="Pfam" id="PF12833">
    <property type="entry name" value="HTH_18"/>
    <property type="match status" value="1"/>
</dbReference>
<dbReference type="OrthoDB" id="9813413at2"/>
<evidence type="ECO:0000256" key="1">
    <source>
        <dbReference type="ARBA" id="ARBA00023015"/>
    </source>
</evidence>
<dbReference type="InterPro" id="IPR037923">
    <property type="entry name" value="HTH-like"/>
</dbReference>
<dbReference type="GO" id="GO:0003700">
    <property type="term" value="F:DNA-binding transcription factor activity"/>
    <property type="evidence" value="ECO:0007669"/>
    <property type="project" value="InterPro"/>
</dbReference>
<keyword evidence="6" id="KW-1185">Reference proteome</keyword>
<dbReference type="AlphaFoldDB" id="A0A7X4YRM6"/>
<accession>A0A7X4YRM6</accession>
<dbReference type="InterPro" id="IPR003313">
    <property type="entry name" value="AraC-bd"/>
</dbReference>
<dbReference type="Gene3D" id="2.60.120.280">
    <property type="entry name" value="Regulatory protein AraC"/>
    <property type="match status" value="1"/>
</dbReference>
<feature type="domain" description="HTH araC/xylS-type" evidence="4">
    <location>
        <begin position="187"/>
        <end position="286"/>
    </location>
</feature>
<evidence type="ECO:0000256" key="3">
    <source>
        <dbReference type="ARBA" id="ARBA00023163"/>
    </source>
</evidence>
<keyword evidence="3" id="KW-0804">Transcription</keyword>
<dbReference type="EMBL" id="JAAAMU010000011">
    <property type="protein sequence ID" value="NBC71285.1"/>
    <property type="molecule type" value="Genomic_DNA"/>
</dbReference>
<organism evidence="5 6">
    <name type="scientific">Paenibacillus sacheonensis</name>
    <dbReference type="NCBI Taxonomy" id="742054"/>
    <lineage>
        <taxon>Bacteria</taxon>
        <taxon>Bacillati</taxon>
        <taxon>Bacillota</taxon>
        <taxon>Bacilli</taxon>
        <taxon>Bacillales</taxon>
        <taxon>Paenibacillaceae</taxon>
        <taxon>Paenibacillus</taxon>
    </lineage>
</organism>
<proteinExistence type="predicted"/>
<dbReference type="Pfam" id="PF02311">
    <property type="entry name" value="AraC_binding"/>
    <property type="match status" value="1"/>
</dbReference>
<dbReference type="InterPro" id="IPR018062">
    <property type="entry name" value="HTH_AraC-typ_CS"/>
</dbReference>
<dbReference type="PRINTS" id="PR00032">
    <property type="entry name" value="HTHARAC"/>
</dbReference>
<evidence type="ECO:0000313" key="6">
    <source>
        <dbReference type="Proteomes" id="UP000558113"/>
    </source>
</evidence>
<dbReference type="InterPro" id="IPR018060">
    <property type="entry name" value="HTH_AraC"/>
</dbReference>